<sequence>MTEAMFFKIVKSRGGYGDFCYYNQFELIFESEFLAMHLPVKNLEKALLFMSDGEKQMVILR</sequence>
<dbReference type="AlphaFoldDB" id="A0A448GTZ8"/>
<evidence type="ECO:0000313" key="2">
    <source>
        <dbReference type="Proteomes" id="UP000274100"/>
    </source>
</evidence>
<reference evidence="1 2" key="1">
    <citation type="submission" date="2018-12" db="EMBL/GenBank/DDBJ databases">
        <authorList>
            <consortium name="Pathogen Informatics"/>
        </authorList>
    </citation>
    <scope>NUCLEOTIDE SEQUENCE [LARGE SCALE GENOMIC DNA]</scope>
    <source>
        <strain evidence="1 2">NCTC10297</strain>
    </source>
</reference>
<dbReference type="Proteomes" id="UP000274100">
    <property type="component" value="Chromosome"/>
</dbReference>
<protein>
    <submittedName>
        <fullName evidence="1">Uncharacterized protein</fullName>
    </submittedName>
</protein>
<gene>
    <name evidence="1" type="ORF">NCTC10297_00148</name>
</gene>
<dbReference type="RefSeq" id="WP_126329428.1">
    <property type="nucleotide sequence ID" value="NZ_LR134343.1"/>
</dbReference>
<organism evidence="1 2">
    <name type="scientific">Moraxella cuniculi</name>
    <dbReference type="NCBI Taxonomy" id="34061"/>
    <lineage>
        <taxon>Bacteria</taxon>
        <taxon>Pseudomonadati</taxon>
        <taxon>Pseudomonadota</taxon>
        <taxon>Gammaproteobacteria</taxon>
        <taxon>Moraxellales</taxon>
        <taxon>Moraxellaceae</taxon>
        <taxon>Moraxella</taxon>
    </lineage>
</organism>
<evidence type="ECO:0000313" key="1">
    <source>
        <dbReference type="EMBL" id="VEG12232.1"/>
    </source>
</evidence>
<dbReference type="EMBL" id="LR134343">
    <property type="protein sequence ID" value="VEG12232.1"/>
    <property type="molecule type" value="Genomic_DNA"/>
</dbReference>
<dbReference type="KEGG" id="mcun:NCTC10297_00148"/>
<name>A0A448GTZ8_9GAMM</name>
<proteinExistence type="predicted"/>
<accession>A0A448GTZ8</accession>